<dbReference type="EMBL" id="FQVX01000001">
    <property type="protein sequence ID" value="SHF93907.1"/>
    <property type="molecule type" value="Genomic_DNA"/>
</dbReference>
<evidence type="ECO:0000313" key="1">
    <source>
        <dbReference type="EMBL" id="SHF93907.1"/>
    </source>
</evidence>
<evidence type="ECO:0008006" key="3">
    <source>
        <dbReference type="Google" id="ProtNLM"/>
    </source>
</evidence>
<accession>A0A1M5FQR6</accession>
<dbReference type="OrthoDB" id="2065010at2"/>
<keyword evidence="2" id="KW-1185">Reference proteome</keyword>
<evidence type="ECO:0000313" key="2">
    <source>
        <dbReference type="Proteomes" id="UP000184471"/>
    </source>
</evidence>
<name>A0A1M5FQR6_9ACTN</name>
<proteinExistence type="predicted"/>
<reference evidence="1 2" key="1">
    <citation type="submission" date="2016-11" db="EMBL/GenBank/DDBJ databases">
        <authorList>
            <person name="Jaros S."/>
            <person name="Januszkiewicz K."/>
            <person name="Wedrychowicz H."/>
        </authorList>
    </citation>
    <scope>NUCLEOTIDE SEQUENCE [LARGE SCALE GENOMIC DNA]</scope>
    <source>
        <strain evidence="1 2">DSM 45408</strain>
    </source>
</reference>
<organism evidence="1 2">
    <name type="scientific">Geodermatophilus nigrescens</name>
    <dbReference type="NCBI Taxonomy" id="1070870"/>
    <lineage>
        <taxon>Bacteria</taxon>
        <taxon>Bacillati</taxon>
        <taxon>Actinomycetota</taxon>
        <taxon>Actinomycetes</taxon>
        <taxon>Geodermatophilales</taxon>
        <taxon>Geodermatophilaceae</taxon>
        <taxon>Geodermatophilus</taxon>
    </lineage>
</organism>
<dbReference type="Pfam" id="PF16157">
    <property type="entry name" value="DUF4865"/>
    <property type="match status" value="1"/>
</dbReference>
<sequence length="193" mass="21042">MHVMQYEIGLPADQDMAVIERRVATRGTATDDFPHLGVKAYAVRRVGRHGSAVNAYAPFYLWRDPAGLDAFLYGPFRNIVADFGRPPVRSWIGVSFDRGPAFAGAPVFATRAVRSLPADVAPGEAVEREAAQAGPADDRWHSQAVAVDPSRWELVRFVLWSAVPDTVPAGSTPFDVLHASTPHLADLPTGRLW</sequence>
<dbReference type="STRING" id="1070870.SAMN05444351_1354"/>
<dbReference type="AlphaFoldDB" id="A0A1M5FQR6"/>
<dbReference type="Proteomes" id="UP000184471">
    <property type="component" value="Unassembled WGS sequence"/>
</dbReference>
<dbReference type="InterPro" id="IPR032349">
    <property type="entry name" value="DUF4865"/>
</dbReference>
<gene>
    <name evidence="1" type="ORF">SAMN05444351_1354</name>
</gene>
<protein>
    <recommendedName>
        <fullName evidence="3">DUF4865 domain-containing protein</fullName>
    </recommendedName>
</protein>